<dbReference type="PANTHER" id="PTHR33306:SF5">
    <property type="entry name" value="OXIDOREDUCTASE_TRANSITION METAL ION-BINDING PROTEIN"/>
    <property type="match status" value="1"/>
</dbReference>
<protein>
    <submittedName>
        <fullName evidence="2">Small heat shock HSP</fullName>
    </submittedName>
</protein>
<keyword evidence="1" id="KW-1133">Transmembrane helix</keyword>
<feature type="transmembrane region" description="Helical" evidence="1">
    <location>
        <begin position="31"/>
        <end position="48"/>
    </location>
</feature>
<comment type="caution">
    <text evidence="2">The sequence shown here is derived from an EMBL/GenBank/DDBJ whole genome shotgun (WGS) entry which is preliminary data.</text>
</comment>
<keyword evidence="3" id="KW-1185">Reference proteome</keyword>
<feature type="transmembrane region" description="Helical" evidence="1">
    <location>
        <begin position="60"/>
        <end position="81"/>
    </location>
</feature>
<sequence>MSIHTNTIVLNTSKANQSNFLKMSSDSQPSFPIHLCFLLLVLFMFIGFTESLFEGLFDQIKLFLMLSPLLLLLVLHLLSSLQGSFSFTPFPEQYAIHQAGGTPWGVGFLLVLLLFMISYQSDFRERWFSLLG</sequence>
<keyword evidence="2" id="KW-0346">Stress response</keyword>
<evidence type="ECO:0000313" key="3">
    <source>
        <dbReference type="Proteomes" id="UP000594638"/>
    </source>
</evidence>
<dbReference type="OrthoDB" id="683410at2759"/>
<feature type="transmembrane region" description="Helical" evidence="1">
    <location>
        <begin position="101"/>
        <end position="119"/>
    </location>
</feature>
<dbReference type="AlphaFoldDB" id="A0A8S0R6F5"/>
<accession>A0A8S0R6F5</accession>
<proteinExistence type="predicted"/>
<reference evidence="2 3" key="1">
    <citation type="submission" date="2019-12" db="EMBL/GenBank/DDBJ databases">
        <authorList>
            <person name="Alioto T."/>
            <person name="Alioto T."/>
            <person name="Gomez Garrido J."/>
        </authorList>
    </citation>
    <scope>NUCLEOTIDE SEQUENCE [LARGE SCALE GENOMIC DNA]</scope>
</reference>
<keyword evidence="1" id="KW-0472">Membrane</keyword>
<organism evidence="2 3">
    <name type="scientific">Olea europaea subsp. europaea</name>
    <dbReference type="NCBI Taxonomy" id="158383"/>
    <lineage>
        <taxon>Eukaryota</taxon>
        <taxon>Viridiplantae</taxon>
        <taxon>Streptophyta</taxon>
        <taxon>Embryophyta</taxon>
        <taxon>Tracheophyta</taxon>
        <taxon>Spermatophyta</taxon>
        <taxon>Magnoliopsida</taxon>
        <taxon>eudicotyledons</taxon>
        <taxon>Gunneridae</taxon>
        <taxon>Pentapetalae</taxon>
        <taxon>asterids</taxon>
        <taxon>lamiids</taxon>
        <taxon>Lamiales</taxon>
        <taxon>Oleaceae</taxon>
        <taxon>Oleeae</taxon>
        <taxon>Olea</taxon>
    </lineage>
</organism>
<evidence type="ECO:0000256" key="1">
    <source>
        <dbReference type="SAM" id="Phobius"/>
    </source>
</evidence>
<dbReference type="Proteomes" id="UP000594638">
    <property type="component" value="Unassembled WGS sequence"/>
</dbReference>
<dbReference type="EMBL" id="CACTIH010002156">
    <property type="protein sequence ID" value="CAA2974220.1"/>
    <property type="molecule type" value="Genomic_DNA"/>
</dbReference>
<name>A0A8S0R6F5_OLEEU</name>
<dbReference type="PANTHER" id="PTHR33306">
    <property type="entry name" value="EXPRESSED PROTEIN-RELATED-RELATED"/>
    <property type="match status" value="1"/>
</dbReference>
<gene>
    <name evidence="2" type="ORF">OLEA9_A076405</name>
</gene>
<keyword evidence="1" id="KW-0812">Transmembrane</keyword>
<dbReference type="Gramene" id="OE9A076405T1">
    <property type="protein sequence ID" value="OE9A076405C1"/>
    <property type="gene ID" value="OE9A076405"/>
</dbReference>
<evidence type="ECO:0000313" key="2">
    <source>
        <dbReference type="EMBL" id="CAA2974220.1"/>
    </source>
</evidence>